<evidence type="ECO:0000256" key="3">
    <source>
        <dbReference type="ARBA" id="ARBA00023163"/>
    </source>
</evidence>
<dbReference type="EMBL" id="CP120678">
    <property type="protein sequence ID" value="WIW71334.1"/>
    <property type="molecule type" value="Genomic_DNA"/>
</dbReference>
<reference evidence="5" key="1">
    <citation type="submission" date="2023-03" db="EMBL/GenBank/DDBJ databases">
        <title>Selenobaculum gbiensis gen. nov. sp. nov., a new bacterium isolated from the gut microbiota of IBD patient.</title>
        <authorList>
            <person name="Yeo S."/>
            <person name="Park H."/>
            <person name="Huh C.S."/>
        </authorList>
    </citation>
    <scope>NUCLEOTIDE SEQUENCE</scope>
    <source>
        <strain evidence="5">ICN-92133</strain>
    </source>
</reference>
<dbReference type="GO" id="GO:0003677">
    <property type="term" value="F:DNA binding"/>
    <property type="evidence" value="ECO:0007669"/>
    <property type="project" value="UniProtKB-KW"/>
</dbReference>
<keyword evidence="6" id="KW-1185">Reference proteome</keyword>
<dbReference type="RefSeq" id="WP_309320617.1">
    <property type="nucleotide sequence ID" value="NZ_CP120678.1"/>
</dbReference>
<dbReference type="PANTHER" id="PTHR42756">
    <property type="entry name" value="TRANSCRIPTIONAL REGULATOR, MARR"/>
    <property type="match status" value="1"/>
</dbReference>
<evidence type="ECO:0000259" key="4">
    <source>
        <dbReference type="PROSITE" id="PS50995"/>
    </source>
</evidence>
<dbReference type="Gene3D" id="1.10.10.10">
    <property type="entry name" value="Winged helix-like DNA-binding domain superfamily/Winged helix DNA-binding domain"/>
    <property type="match status" value="1"/>
</dbReference>
<dbReference type="InterPro" id="IPR036388">
    <property type="entry name" value="WH-like_DNA-bd_sf"/>
</dbReference>
<keyword evidence="1" id="KW-0805">Transcription regulation</keyword>
<dbReference type="InterPro" id="IPR036390">
    <property type="entry name" value="WH_DNA-bd_sf"/>
</dbReference>
<evidence type="ECO:0000256" key="1">
    <source>
        <dbReference type="ARBA" id="ARBA00023015"/>
    </source>
</evidence>
<feature type="domain" description="HTH marR-type" evidence="4">
    <location>
        <begin position="22"/>
        <end position="160"/>
    </location>
</feature>
<dbReference type="SMART" id="SM00347">
    <property type="entry name" value="HTH_MARR"/>
    <property type="match status" value="1"/>
</dbReference>
<dbReference type="SUPFAM" id="SSF46785">
    <property type="entry name" value="Winged helix' DNA-binding domain"/>
    <property type="match status" value="1"/>
</dbReference>
<dbReference type="PRINTS" id="PR00598">
    <property type="entry name" value="HTHMARR"/>
</dbReference>
<evidence type="ECO:0000313" key="5">
    <source>
        <dbReference type="EMBL" id="WIW71334.1"/>
    </source>
</evidence>
<accession>A0A9Y2AI94</accession>
<protein>
    <submittedName>
        <fullName evidence="5">MarR family transcriptional regulator</fullName>
    </submittedName>
</protein>
<keyword evidence="2" id="KW-0238">DNA-binding</keyword>
<dbReference type="InterPro" id="IPR000835">
    <property type="entry name" value="HTH_MarR-typ"/>
</dbReference>
<dbReference type="PROSITE" id="PS50995">
    <property type="entry name" value="HTH_MARR_2"/>
    <property type="match status" value="1"/>
</dbReference>
<proteinExistence type="predicted"/>
<gene>
    <name evidence="5" type="ORF">P3F81_03200</name>
</gene>
<name>A0A9Y2AI94_9FIRM</name>
<dbReference type="KEGG" id="sgbi:P3F81_03200"/>
<evidence type="ECO:0000313" key="6">
    <source>
        <dbReference type="Proteomes" id="UP001243623"/>
    </source>
</evidence>
<dbReference type="Proteomes" id="UP001243623">
    <property type="component" value="Chromosome"/>
</dbReference>
<dbReference type="AlphaFoldDB" id="A0A9Y2AI94"/>
<organism evidence="5 6">
    <name type="scientific">Selenobaculum gibii</name>
    <dbReference type="NCBI Taxonomy" id="3054208"/>
    <lineage>
        <taxon>Bacteria</taxon>
        <taxon>Bacillati</taxon>
        <taxon>Bacillota</taxon>
        <taxon>Negativicutes</taxon>
        <taxon>Selenomonadales</taxon>
        <taxon>Selenomonadaceae</taxon>
        <taxon>Selenobaculum</taxon>
    </lineage>
</organism>
<evidence type="ECO:0000256" key="2">
    <source>
        <dbReference type="ARBA" id="ARBA00023125"/>
    </source>
</evidence>
<keyword evidence="3" id="KW-0804">Transcription</keyword>
<dbReference type="Pfam" id="PF01047">
    <property type="entry name" value="MarR"/>
    <property type="match status" value="1"/>
</dbReference>
<dbReference type="GO" id="GO:0003700">
    <property type="term" value="F:DNA-binding transcription factor activity"/>
    <property type="evidence" value="ECO:0007669"/>
    <property type="project" value="InterPro"/>
</dbReference>
<sequence length="161" mass="18222">MTRSIPSKKVLEKHAQIMPEINPSAVIAMLEVLQAADEIQHAVIDVLEKNYQLSKGKLHVMIILHQSQKEGITPSSLAEKVGVTRATISAMLRRMKRDGLTYSFSDIEDGRGKKVCLTEKGWNFMNEILPGHYLRITKLMGKLSETERENLIELLKKIVKN</sequence>
<dbReference type="PANTHER" id="PTHR42756:SF1">
    <property type="entry name" value="TRANSCRIPTIONAL REPRESSOR OF EMRAB OPERON"/>
    <property type="match status" value="1"/>
</dbReference>